<dbReference type="EMBL" id="BARS01003884">
    <property type="protein sequence ID" value="GAF69632.1"/>
    <property type="molecule type" value="Genomic_DNA"/>
</dbReference>
<organism evidence="3">
    <name type="scientific">marine sediment metagenome</name>
    <dbReference type="NCBI Taxonomy" id="412755"/>
    <lineage>
        <taxon>unclassified sequences</taxon>
        <taxon>metagenomes</taxon>
        <taxon>ecological metagenomes</taxon>
    </lineage>
</organism>
<dbReference type="PANTHER" id="PTHR42730:SF1">
    <property type="entry name" value="2-OXOGLUTARATE SYNTHASE SUBUNIT KORC"/>
    <property type="match status" value="1"/>
</dbReference>
<name>X0S107_9ZZZZ</name>
<protein>
    <recommendedName>
        <fullName evidence="2">Pyruvate/ketoisovalerate oxidoreductase catalytic domain-containing protein</fullName>
    </recommendedName>
</protein>
<evidence type="ECO:0000259" key="2">
    <source>
        <dbReference type="Pfam" id="PF01558"/>
    </source>
</evidence>
<dbReference type="InterPro" id="IPR019752">
    <property type="entry name" value="Pyrv/ketoisovalerate_OxRed_cat"/>
</dbReference>
<dbReference type="InterPro" id="IPR002869">
    <property type="entry name" value="Pyrv_flavodox_OxRed_cen"/>
</dbReference>
<dbReference type="AlphaFoldDB" id="X0S107"/>
<dbReference type="GO" id="GO:0016903">
    <property type="term" value="F:oxidoreductase activity, acting on the aldehyde or oxo group of donors"/>
    <property type="evidence" value="ECO:0007669"/>
    <property type="project" value="InterPro"/>
</dbReference>
<comment type="caution">
    <text evidence="3">The sequence shown here is derived from an EMBL/GenBank/DDBJ whole genome shotgun (WGS) entry which is preliminary data.</text>
</comment>
<dbReference type="Pfam" id="PF01558">
    <property type="entry name" value="POR"/>
    <property type="match status" value="1"/>
</dbReference>
<gene>
    <name evidence="3" type="ORF">S01H1_07548</name>
</gene>
<keyword evidence="1" id="KW-0560">Oxidoreductase</keyword>
<evidence type="ECO:0000256" key="1">
    <source>
        <dbReference type="ARBA" id="ARBA00023002"/>
    </source>
</evidence>
<sequence length="188" mass="20626">MSRAEIRLCGFGGQGIALAGKILGNAFSMFENKNSVTTQSYGPESRGGASASNVVFSDEIVDFPYVTEPDVFICMSKEAYTKYVGSIKEGALFIYEENLVPVDDRMNKAGNIYKIPATAIAEKELGRRIVANIVMLGFFAGLNDLINKNSILKSVLLFVPARFKDLNERAFKVGMDYAKKAIKQDGKK</sequence>
<dbReference type="PANTHER" id="PTHR42730">
    <property type="entry name" value="2-OXOGLUTARATE SYNTHASE SUBUNIT KORC"/>
    <property type="match status" value="1"/>
</dbReference>
<proteinExistence type="predicted"/>
<accession>X0S107</accession>
<dbReference type="SUPFAM" id="SSF53323">
    <property type="entry name" value="Pyruvate-ferredoxin oxidoreductase, PFOR, domain III"/>
    <property type="match status" value="1"/>
</dbReference>
<reference evidence="3" key="1">
    <citation type="journal article" date="2014" name="Front. Microbiol.">
        <title>High frequency of phylogenetically diverse reductive dehalogenase-homologous genes in deep subseafloor sedimentary metagenomes.</title>
        <authorList>
            <person name="Kawai M."/>
            <person name="Futagami T."/>
            <person name="Toyoda A."/>
            <person name="Takaki Y."/>
            <person name="Nishi S."/>
            <person name="Hori S."/>
            <person name="Arai W."/>
            <person name="Tsubouchi T."/>
            <person name="Morono Y."/>
            <person name="Uchiyama I."/>
            <person name="Ito T."/>
            <person name="Fujiyama A."/>
            <person name="Inagaki F."/>
            <person name="Takami H."/>
        </authorList>
    </citation>
    <scope>NUCLEOTIDE SEQUENCE</scope>
    <source>
        <strain evidence="3">Expedition CK06-06</strain>
    </source>
</reference>
<feature type="domain" description="Pyruvate/ketoisovalerate oxidoreductase catalytic" evidence="2">
    <location>
        <begin position="12"/>
        <end position="175"/>
    </location>
</feature>
<dbReference type="InterPro" id="IPR052554">
    <property type="entry name" value="2-oxoglutarate_synth_KorC"/>
</dbReference>
<dbReference type="Gene3D" id="3.40.920.10">
    <property type="entry name" value="Pyruvate-ferredoxin oxidoreductase, PFOR, domain III"/>
    <property type="match status" value="1"/>
</dbReference>
<evidence type="ECO:0000313" key="3">
    <source>
        <dbReference type="EMBL" id="GAF69632.1"/>
    </source>
</evidence>